<protein>
    <submittedName>
        <fullName evidence="2">Uncharacterized protein</fullName>
    </submittedName>
</protein>
<feature type="region of interest" description="Disordered" evidence="1">
    <location>
        <begin position="1"/>
        <end position="26"/>
    </location>
</feature>
<evidence type="ECO:0000256" key="1">
    <source>
        <dbReference type="SAM" id="MobiDB-lite"/>
    </source>
</evidence>
<evidence type="ECO:0000313" key="3">
    <source>
        <dbReference type="Proteomes" id="UP001178507"/>
    </source>
</evidence>
<feature type="region of interest" description="Disordered" evidence="1">
    <location>
        <begin position="231"/>
        <end position="258"/>
    </location>
</feature>
<feature type="compositionally biased region" description="Polar residues" evidence="1">
    <location>
        <begin position="764"/>
        <end position="773"/>
    </location>
</feature>
<accession>A0AA36HRA2</accession>
<feature type="compositionally biased region" description="Basic and acidic residues" evidence="1">
    <location>
        <begin position="867"/>
        <end position="877"/>
    </location>
</feature>
<feature type="compositionally biased region" description="Polar residues" evidence="1">
    <location>
        <begin position="823"/>
        <end position="836"/>
    </location>
</feature>
<sequence>MESRSPGVSPRQPVPRSKPRNLEEEECPRLLSLGGREGPGQQINGDYELVEGVRPNGRPCWIRRGKPLQTKASGWAEHDGELRPLYLFFGEMGYWSVAASVLAAGVHVLARSGPDFSSPSPNLCAMPWTVFAFGKAYKDPSIACFRHVKSAPDAVQAVHVTGCKGDHGQLNGTYHVLQGVWMGSRPAFVKDDGNERREEERKVMHFSQRSGRWFISSCSLSAWEDQSDSSEEMAVPKSHGASTLARSPVAWTSSSPASLPNEPWSIIRTLPTRLQFGMTERRRSLKLAESDRDGASEHGPVTFVPCQELQVHVGEQKAQPRSVARSLSRASQREASPDLDATVQLCASEHEETELQLCLHFLNHAGLAERFGLSGDYVRSDQLYGDRPVFIKAALRRGGIFEVEEKSVQDRPFFLFYDDLRHRWEVAPEVGAKGLSVLARSPIGWDEGLEKDLGAWQMRTAEPELSIFLPRGKKAELREDSHMFQDCKDLAVVAVVDQTPPRTVAFFCQGEAEVAVAEHPLAGDFRLLRQRYGMRPVYRRTALQACGPGPGLPAQPGLFLFFEPRSGYWVVSTISPLAASHAVASARPDALGRFGQVLARSGPNWTCTLPQDAASWEAADSQAPGCHYRHGPARAPPSSLLSEQLVQTPWLQLRSLNGCYELLDESMWASRPAWKRLPKQDSDEELEFPKYLFFWPETGHWMIGPDLHHAPTGLARNGPGRWAAQSPDYCPGRWAALNGHTFSEDPKIFCRRQKGANGGVETFGLSSSVSPCQSLGPRAKAMPAKVRRSSNSPEDEKPVLKGKSLPARPEMLPGKGEEKKPSSLKQASRNPPAQSRTDGKRFPREVSPERKENRSPRRESSPGNRSPRRESPRRDCSPLRNSSPGQRGICWRP</sequence>
<feature type="compositionally biased region" description="Polar residues" evidence="1">
    <location>
        <begin position="240"/>
        <end position="258"/>
    </location>
</feature>
<reference evidence="2" key="1">
    <citation type="submission" date="2023-08" db="EMBL/GenBank/DDBJ databases">
        <authorList>
            <person name="Chen Y."/>
            <person name="Shah S."/>
            <person name="Dougan E. K."/>
            <person name="Thang M."/>
            <person name="Chan C."/>
        </authorList>
    </citation>
    <scope>NUCLEOTIDE SEQUENCE</scope>
</reference>
<keyword evidence="3" id="KW-1185">Reference proteome</keyword>
<organism evidence="2 3">
    <name type="scientific">Effrenium voratum</name>
    <dbReference type="NCBI Taxonomy" id="2562239"/>
    <lineage>
        <taxon>Eukaryota</taxon>
        <taxon>Sar</taxon>
        <taxon>Alveolata</taxon>
        <taxon>Dinophyceae</taxon>
        <taxon>Suessiales</taxon>
        <taxon>Symbiodiniaceae</taxon>
        <taxon>Effrenium</taxon>
    </lineage>
</organism>
<feature type="region of interest" description="Disordered" evidence="1">
    <location>
        <begin position="760"/>
        <end position="893"/>
    </location>
</feature>
<dbReference type="EMBL" id="CAUJNA010000180">
    <property type="protein sequence ID" value="CAJ1373207.1"/>
    <property type="molecule type" value="Genomic_DNA"/>
</dbReference>
<dbReference type="AlphaFoldDB" id="A0AA36HRA2"/>
<dbReference type="Proteomes" id="UP001178507">
    <property type="component" value="Unassembled WGS sequence"/>
</dbReference>
<evidence type="ECO:0000313" key="2">
    <source>
        <dbReference type="EMBL" id="CAJ1373207.1"/>
    </source>
</evidence>
<name>A0AA36HRA2_9DINO</name>
<proteinExistence type="predicted"/>
<feature type="compositionally biased region" description="Basic and acidic residues" evidence="1">
    <location>
        <begin position="837"/>
        <end position="860"/>
    </location>
</feature>
<comment type="caution">
    <text evidence="2">The sequence shown here is derived from an EMBL/GenBank/DDBJ whole genome shotgun (WGS) entry which is preliminary data.</text>
</comment>
<gene>
    <name evidence="2" type="ORF">EVOR1521_LOCUS3095</name>
</gene>
<feature type="region of interest" description="Disordered" evidence="1">
    <location>
        <begin position="315"/>
        <end position="335"/>
    </location>
</feature>